<dbReference type="PROSITE" id="PS00018">
    <property type="entry name" value="EF_HAND_1"/>
    <property type="match status" value="1"/>
</dbReference>
<keyword evidence="2" id="KW-0677">Repeat</keyword>
<dbReference type="SUPFAM" id="SSF47473">
    <property type="entry name" value="EF-hand"/>
    <property type="match status" value="1"/>
</dbReference>
<evidence type="ECO:0000313" key="6">
    <source>
        <dbReference type="Proteomes" id="UP000230423"/>
    </source>
</evidence>
<accession>A0A2G9UWM3</accession>
<keyword evidence="6" id="KW-1185">Reference proteome</keyword>
<dbReference type="InterPro" id="IPR011992">
    <property type="entry name" value="EF-hand-dom_pair"/>
</dbReference>
<dbReference type="InterPro" id="IPR018247">
    <property type="entry name" value="EF_Hand_1_Ca_BS"/>
</dbReference>
<dbReference type="GO" id="GO:0005509">
    <property type="term" value="F:calcium ion binding"/>
    <property type="evidence" value="ECO:0007669"/>
    <property type="project" value="InterPro"/>
</dbReference>
<evidence type="ECO:0000313" key="5">
    <source>
        <dbReference type="EMBL" id="PIO74573.1"/>
    </source>
</evidence>
<dbReference type="Pfam" id="PF13499">
    <property type="entry name" value="EF-hand_7"/>
    <property type="match status" value="1"/>
</dbReference>
<dbReference type="EMBL" id="KZ345253">
    <property type="protein sequence ID" value="PIO74573.1"/>
    <property type="molecule type" value="Genomic_DNA"/>
</dbReference>
<dbReference type="Gene3D" id="1.10.238.10">
    <property type="entry name" value="EF-hand"/>
    <property type="match status" value="1"/>
</dbReference>
<reference evidence="5 6" key="1">
    <citation type="submission" date="2015-09" db="EMBL/GenBank/DDBJ databases">
        <title>Draft genome of the parasitic nematode Teladorsagia circumcincta isolate WARC Sus (inbred).</title>
        <authorList>
            <person name="Mitreva M."/>
        </authorList>
    </citation>
    <scope>NUCLEOTIDE SEQUENCE [LARGE SCALE GENOMIC DNA]</scope>
    <source>
        <strain evidence="5 6">S</strain>
    </source>
</reference>
<dbReference type="InterPro" id="IPR002048">
    <property type="entry name" value="EF_hand_dom"/>
</dbReference>
<dbReference type="AlphaFoldDB" id="A0A2G9UWM3"/>
<proteinExistence type="predicted"/>
<feature type="domain" description="EF-hand" evidence="4">
    <location>
        <begin position="46"/>
        <end position="115"/>
    </location>
</feature>
<name>A0A2G9UWM3_TELCI</name>
<dbReference type="PANTHER" id="PTHR23104">
    <property type="entry name" value="MULTIPLE COAGULATION FACTOR DEFICIENCY PROTEIN 2 NEURAL STEM CELL DERIVED NEURONAL SURVIVAL PROTEIN"/>
    <property type="match status" value="1"/>
</dbReference>
<dbReference type="Proteomes" id="UP000230423">
    <property type="component" value="Unassembled WGS sequence"/>
</dbReference>
<protein>
    <recommendedName>
        <fullName evidence="4">EF-hand domain-containing protein</fullName>
    </recommendedName>
</protein>
<evidence type="ECO:0000256" key="3">
    <source>
        <dbReference type="ARBA" id="ARBA00022837"/>
    </source>
</evidence>
<evidence type="ECO:0000259" key="4">
    <source>
        <dbReference type="Pfam" id="PF13499"/>
    </source>
</evidence>
<keyword evidence="1" id="KW-0732">Signal</keyword>
<evidence type="ECO:0000256" key="1">
    <source>
        <dbReference type="ARBA" id="ARBA00022729"/>
    </source>
</evidence>
<evidence type="ECO:0000256" key="2">
    <source>
        <dbReference type="ARBA" id="ARBA00022737"/>
    </source>
</evidence>
<gene>
    <name evidence="5" type="ORF">TELCIR_03415</name>
</gene>
<dbReference type="InterPro" id="IPR052110">
    <property type="entry name" value="MCFD2-like"/>
</dbReference>
<keyword evidence="3" id="KW-0106">Calcium</keyword>
<dbReference type="OrthoDB" id="289247at2759"/>
<organism evidence="5 6">
    <name type="scientific">Teladorsagia circumcincta</name>
    <name type="common">Brown stomach worm</name>
    <name type="synonym">Ostertagia circumcincta</name>
    <dbReference type="NCBI Taxonomy" id="45464"/>
    <lineage>
        <taxon>Eukaryota</taxon>
        <taxon>Metazoa</taxon>
        <taxon>Ecdysozoa</taxon>
        <taxon>Nematoda</taxon>
        <taxon>Chromadorea</taxon>
        <taxon>Rhabditida</taxon>
        <taxon>Rhabditina</taxon>
        <taxon>Rhabditomorpha</taxon>
        <taxon>Strongyloidea</taxon>
        <taxon>Trichostrongylidae</taxon>
        <taxon>Teladorsagia</taxon>
    </lineage>
</organism>
<dbReference type="PANTHER" id="PTHR23104:SF12">
    <property type="entry name" value="EF-HAND DOMAIN-CONTAINING PROTEIN"/>
    <property type="match status" value="1"/>
</dbReference>
<sequence>MTTIAIIVAGSEEAHFGDHNLIHDAQHIKEHLKNKIDTNASTTEDQRLFHYFYINDLNLDGNLDGLEIMKSMVHSHDGHLAEVLTDEKVERLVDSTLSLIDLNRDGLIDFAEYMKRSKQQNPN</sequence>